<name>A0ACC0Y0D7_9ROSI</name>
<dbReference type="EMBL" id="CM047745">
    <property type="protein sequence ID" value="KAJ0026278.1"/>
    <property type="molecule type" value="Genomic_DNA"/>
</dbReference>
<comment type="caution">
    <text evidence="1">The sequence shown here is derived from an EMBL/GenBank/DDBJ whole genome shotgun (WGS) entry which is preliminary data.</text>
</comment>
<protein>
    <submittedName>
        <fullName evidence="1">Uncharacterized protein</fullName>
    </submittedName>
</protein>
<organism evidence="1 2">
    <name type="scientific">Pistacia integerrima</name>
    <dbReference type="NCBI Taxonomy" id="434235"/>
    <lineage>
        <taxon>Eukaryota</taxon>
        <taxon>Viridiplantae</taxon>
        <taxon>Streptophyta</taxon>
        <taxon>Embryophyta</taxon>
        <taxon>Tracheophyta</taxon>
        <taxon>Spermatophyta</taxon>
        <taxon>Magnoliopsida</taxon>
        <taxon>eudicotyledons</taxon>
        <taxon>Gunneridae</taxon>
        <taxon>Pentapetalae</taxon>
        <taxon>rosids</taxon>
        <taxon>malvids</taxon>
        <taxon>Sapindales</taxon>
        <taxon>Anacardiaceae</taxon>
        <taxon>Pistacia</taxon>
    </lineage>
</organism>
<evidence type="ECO:0000313" key="1">
    <source>
        <dbReference type="EMBL" id="KAJ0026278.1"/>
    </source>
</evidence>
<accession>A0ACC0Y0D7</accession>
<evidence type="ECO:0000313" key="2">
    <source>
        <dbReference type="Proteomes" id="UP001163603"/>
    </source>
</evidence>
<gene>
    <name evidence="1" type="ORF">Pint_08670</name>
</gene>
<proteinExistence type="predicted"/>
<keyword evidence="2" id="KW-1185">Reference proteome</keyword>
<reference evidence="2" key="1">
    <citation type="journal article" date="2023" name="G3 (Bethesda)">
        <title>Genome assembly and association tests identify interacting loci associated with vigor, precocity, and sex in interspecific pistachio rootstocks.</title>
        <authorList>
            <person name="Palmer W."/>
            <person name="Jacygrad E."/>
            <person name="Sagayaradj S."/>
            <person name="Cavanaugh K."/>
            <person name="Han R."/>
            <person name="Bertier L."/>
            <person name="Beede B."/>
            <person name="Kafkas S."/>
            <person name="Golino D."/>
            <person name="Preece J."/>
            <person name="Michelmore R."/>
        </authorList>
    </citation>
    <scope>NUCLEOTIDE SEQUENCE [LARGE SCALE GENOMIC DNA]</scope>
</reference>
<sequence>MELLQELVLTAFVALLFSYLVAKLVSFSMSGGCAHDSNSATTEVKDVDERVIMEELQYGENLNVGVLESENRVQLVEETVEKVEKFQEGVQHVEEIAESLSRDKEIETERCWLPEKLMEVGGLCKESPEEKIVEKEAKTEDDVVENTFENEESAVNNNAIIEESAVNNYVPIEETAINDNVIIEESAVNDNLIIEKSAVHDNLIIEKSAVNDNVIMEESGVNNNVIIEKSGEIGESMDGLVSEEDDGWEGIERSELEKVFGEATKFLGSGEKDDLVSDVQMELYGLHKIATEGPCHEPQPMAFMVSARAKWNAWQRLGNMNPEEAMEEYVKLLSDRVPRWMEEHCCGDNKLESHEAGKPDAAVPELGSFSGHQTNCTDERYLKLNCDSEAGDLTGGSCLETKDHFPTAMDLKFCLYVLGGLIISTS</sequence>
<dbReference type="Proteomes" id="UP001163603">
    <property type="component" value="Chromosome 10"/>
</dbReference>